<proteinExistence type="predicted"/>
<name>A0A0V1MG35_9BILA</name>
<sequence length="167" mass="18638">MMIHFEQQASRITAVRSVDGITSMNIYIITQSNGIGKRASSMAIVEFSTCFLRRTLMFEMRTIESEDCSWSHFEQMFVHAMNYLAIPEMKNTNVQAAHTVFGVYSSATLPDPSFYEGLSQQSRSGIFFITITWKWITSLNPASDAVAATKWKVHSTYTASGNAPGVA</sequence>
<keyword evidence="2" id="KW-1185">Reference proteome</keyword>
<dbReference type="AlphaFoldDB" id="A0A0V1MG35"/>
<evidence type="ECO:0000313" key="1">
    <source>
        <dbReference type="EMBL" id="KRZ70745.1"/>
    </source>
</evidence>
<protein>
    <submittedName>
        <fullName evidence="1">Uncharacterized protein</fullName>
    </submittedName>
</protein>
<gene>
    <name evidence="1" type="ORF">T10_7909</name>
</gene>
<organism evidence="1 2">
    <name type="scientific">Trichinella papuae</name>
    <dbReference type="NCBI Taxonomy" id="268474"/>
    <lineage>
        <taxon>Eukaryota</taxon>
        <taxon>Metazoa</taxon>
        <taxon>Ecdysozoa</taxon>
        <taxon>Nematoda</taxon>
        <taxon>Enoplea</taxon>
        <taxon>Dorylaimia</taxon>
        <taxon>Trichinellida</taxon>
        <taxon>Trichinellidae</taxon>
        <taxon>Trichinella</taxon>
    </lineage>
</organism>
<dbReference type="EMBL" id="JYDO01000108">
    <property type="protein sequence ID" value="KRZ70745.1"/>
    <property type="molecule type" value="Genomic_DNA"/>
</dbReference>
<evidence type="ECO:0000313" key="2">
    <source>
        <dbReference type="Proteomes" id="UP000054843"/>
    </source>
</evidence>
<dbReference type="Proteomes" id="UP000054843">
    <property type="component" value="Unassembled WGS sequence"/>
</dbReference>
<reference evidence="1 2" key="1">
    <citation type="submission" date="2015-01" db="EMBL/GenBank/DDBJ databases">
        <title>Evolution of Trichinella species and genotypes.</title>
        <authorList>
            <person name="Korhonen P.K."/>
            <person name="Edoardo P."/>
            <person name="Giuseppe L.R."/>
            <person name="Gasser R.B."/>
        </authorList>
    </citation>
    <scope>NUCLEOTIDE SEQUENCE [LARGE SCALE GENOMIC DNA]</scope>
    <source>
        <strain evidence="1">ISS1980</strain>
    </source>
</reference>
<comment type="caution">
    <text evidence="1">The sequence shown here is derived from an EMBL/GenBank/DDBJ whole genome shotgun (WGS) entry which is preliminary data.</text>
</comment>
<accession>A0A0V1MG35</accession>